<feature type="transmembrane region" description="Helical" evidence="10">
    <location>
        <begin position="53"/>
        <end position="71"/>
    </location>
</feature>
<evidence type="ECO:0000259" key="12">
    <source>
        <dbReference type="Pfam" id="PF23256"/>
    </source>
</evidence>
<comment type="similarity">
    <text evidence="9">Belongs to the monovalent cation:proton antiporter 2 (CPA2) transporter (TC 2.A.37) family. CHX (TC 2.A.37.4) subfamily.</text>
</comment>
<keyword evidence="7" id="KW-0406">Ion transport</keyword>
<dbReference type="GO" id="GO:0015297">
    <property type="term" value="F:antiporter activity"/>
    <property type="evidence" value="ECO:0007669"/>
    <property type="project" value="InterPro"/>
</dbReference>
<feature type="transmembrane region" description="Helical" evidence="10">
    <location>
        <begin position="83"/>
        <end position="105"/>
    </location>
</feature>
<dbReference type="AlphaFoldDB" id="A0A5A7Q1B0"/>
<feature type="domain" description="Cation/H+ exchanger transmembrane" evidence="11">
    <location>
        <begin position="63"/>
        <end position="440"/>
    </location>
</feature>
<dbReference type="Pfam" id="PF23256">
    <property type="entry name" value="CHX17_2nd"/>
    <property type="match status" value="1"/>
</dbReference>
<proteinExistence type="inferred from homology"/>
<feature type="transmembrane region" description="Helical" evidence="10">
    <location>
        <begin position="359"/>
        <end position="379"/>
    </location>
</feature>
<dbReference type="Proteomes" id="UP000325081">
    <property type="component" value="Unassembled WGS sequence"/>
</dbReference>
<dbReference type="PANTHER" id="PTHR32468:SF114">
    <property type="entry name" value="CATION_H+ EXCHANGER DOMAIN-CONTAINING PROTEIN"/>
    <property type="match status" value="1"/>
</dbReference>
<evidence type="ECO:0000256" key="2">
    <source>
        <dbReference type="ARBA" id="ARBA00022448"/>
    </source>
</evidence>
<sequence>MGSLLMEPHDVASFAAIYEPSLDNTTICLNLLMVNSRGMFLGSDPFDYSFPRLLAQLSLSSLVILFTSYFLKPLGQPSMVIQILGGLVLGPSFLGRAAPFTALIFPLKGFIVLDALAIFGGMTYFFLIGVQIDAWVLKRIHKKDICIGISTVAFAIVLSLAGAFSVSKLPHAAAISDSLPIVALSSSVLGFPVIAHYLTELRMVNSEFGRMALSASLISNLFGFCVITTFVLTQQNPFEVSARLESVVAGLAIAAAVFLIVRPAVHWGLRRNPDGEPLKQGFVLMLFVGFLLSGFISKAAGLHIFFGPMMYGVALPAGPPLGSAMVEKLELITSWLLMPLYFVKNGLVTDAFSVGPDRYAIVQLVILLACAGKFLGAVIASVCNGVGQREAVQVGLVMNVQGVMDLGLFKMMKQHKVVEEDAFVVLCVSMIAVTATVTPIIRRLHDPLRRHAFHKTKTVMDLRPDSDLRLVACVHDQQHVPTTIHLIEALHPNKRSPIHICLVHLIEMAGRAHPILIPHKLNKASSRKASASKSIVNAFNNFKERHDRVVNLHPFTAISSYSTMHDEVREMAANRRASLIITPYHQNLATPGVIRDSSESGIKLVNENLLELAPCTVAVVVDRAPALISQVDSVKRECVVCRVAVFFIGGPDDREALAIGARMAGNPGVEVAVVRVLAESKTADELKLDNDVLNEFRSQMAGNRRVAYFEEVVSDGTGTVGVIQSIEDHYDIIIVGRTHDTGSPLLMGISAWEEDSELGAVGGMFALSGSNTCGSKILVVQQQSRLSSGKEAGDGPTLPLCKQV</sequence>
<feature type="transmembrane region" description="Helical" evidence="10">
    <location>
        <begin position="244"/>
        <end position="261"/>
    </location>
</feature>
<feature type="transmembrane region" description="Helical" evidence="10">
    <location>
        <begin position="178"/>
        <end position="199"/>
    </location>
</feature>
<evidence type="ECO:0000313" key="15">
    <source>
        <dbReference type="Proteomes" id="UP000325081"/>
    </source>
</evidence>
<dbReference type="GO" id="GO:0006813">
    <property type="term" value="P:potassium ion transport"/>
    <property type="evidence" value="ECO:0007669"/>
    <property type="project" value="UniProtKB-KW"/>
</dbReference>
<dbReference type="InterPro" id="IPR038770">
    <property type="entry name" value="Na+/solute_symporter_sf"/>
</dbReference>
<evidence type="ECO:0000256" key="10">
    <source>
        <dbReference type="SAM" id="Phobius"/>
    </source>
</evidence>
<dbReference type="GO" id="GO:0016020">
    <property type="term" value="C:membrane"/>
    <property type="evidence" value="ECO:0007669"/>
    <property type="project" value="UniProtKB-SubCell"/>
</dbReference>
<dbReference type="EMBL" id="BKCP01005550">
    <property type="protein sequence ID" value="GER38899.1"/>
    <property type="molecule type" value="Genomic_DNA"/>
</dbReference>
<dbReference type="InterPro" id="IPR057290">
    <property type="entry name" value="CHX17_C"/>
</dbReference>
<evidence type="ECO:0000256" key="6">
    <source>
        <dbReference type="ARBA" id="ARBA00022989"/>
    </source>
</evidence>
<evidence type="ECO:0000256" key="8">
    <source>
        <dbReference type="ARBA" id="ARBA00023136"/>
    </source>
</evidence>
<dbReference type="Gene3D" id="1.20.1530.20">
    <property type="match status" value="1"/>
</dbReference>
<dbReference type="Pfam" id="PF23259">
    <property type="entry name" value="CHX17_C"/>
    <property type="match status" value="1"/>
</dbReference>
<name>A0A5A7Q1B0_STRAF</name>
<evidence type="ECO:0000259" key="13">
    <source>
        <dbReference type="Pfam" id="PF23259"/>
    </source>
</evidence>
<comment type="caution">
    <text evidence="14">The sequence shown here is derived from an EMBL/GenBank/DDBJ whole genome shotgun (WGS) entry which is preliminary data.</text>
</comment>
<dbReference type="PANTHER" id="PTHR32468">
    <property type="entry name" value="CATION/H + ANTIPORTER"/>
    <property type="match status" value="1"/>
</dbReference>
<evidence type="ECO:0000313" key="14">
    <source>
        <dbReference type="EMBL" id="GER38899.1"/>
    </source>
</evidence>
<dbReference type="InterPro" id="IPR006153">
    <property type="entry name" value="Cation/H_exchanger_TM"/>
</dbReference>
<feature type="domain" description="Cation/H(+) antiporter C-terminal" evidence="13">
    <location>
        <begin position="643"/>
        <end position="783"/>
    </location>
</feature>
<evidence type="ECO:0000256" key="5">
    <source>
        <dbReference type="ARBA" id="ARBA00022958"/>
    </source>
</evidence>
<dbReference type="InterPro" id="IPR050794">
    <property type="entry name" value="CPA2_transporter"/>
</dbReference>
<evidence type="ECO:0000256" key="1">
    <source>
        <dbReference type="ARBA" id="ARBA00004141"/>
    </source>
</evidence>
<evidence type="ECO:0000259" key="11">
    <source>
        <dbReference type="Pfam" id="PF00999"/>
    </source>
</evidence>
<feature type="transmembrane region" description="Helical" evidence="10">
    <location>
        <begin position="282"/>
        <end position="311"/>
    </location>
</feature>
<gene>
    <name evidence="14" type="ORF">STAS_15438</name>
</gene>
<dbReference type="Gene3D" id="3.40.50.12370">
    <property type="match status" value="1"/>
</dbReference>
<evidence type="ECO:0000256" key="3">
    <source>
        <dbReference type="ARBA" id="ARBA00022538"/>
    </source>
</evidence>
<keyword evidence="5" id="KW-0630">Potassium</keyword>
<evidence type="ECO:0000256" key="7">
    <source>
        <dbReference type="ARBA" id="ARBA00023065"/>
    </source>
</evidence>
<reference evidence="15" key="1">
    <citation type="journal article" date="2019" name="Curr. Biol.">
        <title>Genome Sequence of Striga asiatica Provides Insight into the Evolution of Plant Parasitism.</title>
        <authorList>
            <person name="Yoshida S."/>
            <person name="Kim S."/>
            <person name="Wafula E.K."/>
            <person name="Tanskanen J."/>
            <person name="Kim Y.M."/>
            <person name="Honaas L."/>
            <person name="Yang Z."/>
            <person name="Spallek T."/>
            <person name="Conn C.E."/>
            <person name="Ichihashi Y."/>
            <person name="Cheong K."/>
            <person name="Cui S."/>
            <person name="Der J.P."/>
            <person name="Gundlach H."/>
            <person name="Jiao Y."/>
            <person name="Hori C."/>
            <person name="Ishida J.K."/>
            <person name="Kasahara H."/>
            <person name="Kiba T."/>
            <person name="Kim M.S."/>
            <person name="Koo N."/>
            <person name="Laohavisit A."/>
            <person name="Lee Y.H."/>
            <person name="Lumba S."/>
            <person name="McCourt P."/>
            <person name="Mortimer J.C."/>
            <person name="Mutuku J.M."/>
            <person name="Nomura T."/>
            <person name="Sasaki-Sekimoto Y."/>
            <person name="Seto Y."/>
            <person name="Wang Y."/>
            <person name="Wakatake T."/>
            <person name="Sakakibara H."/>
            <person name="Demura T."/>
            <person name="Yamaguchi S."/>
            <person name="Yoneyama K."/>
            <person name="Manabe R.I."/>
            <person name="Nelson D.C."/>
            <person name="Schulman A.H."/>
            <person name="Timko M.P."/>
            <person name="dePamphilis C.W."/>
            <person name="Choi D."/>
            <person name="Shirasu K."/>
        </authorList>
    </citation>
    <scope>NUCLEOTIDE SEQUENCE [LARGE SCALE GENOMIC DNA]</scope>
    <source>
        <strain evidence="15">cv. UVA1</strain>
    </source>
</reference>
<feature type="transmembrane region" description="Helical" evidence="10">
    <location>
        <begin position="111"/>
        <end position="133"/>
    </location>
</feature>
<evidence type="ECO:0000256" key="9">
    <source>
        <dbReference type="ARBA" id="ARBA00038341"/>
    </source>
</evidence>
<accession>A0A5A7Q1B0</accession>
<keyword evidence="8 10" id="KW-0472">Membrane</keyword>
<protein>
    <submittedName>
        <fullName evidence="14">Cation/H(+) antiporter 15</fullName>
    </submittedName>
</protein>
<comment type="subcellular location">
    <subcellularLocation>
        <location evidence="1">Membrane</location>
        <topology evidence="1">Multi-pass membrane protein</topology>
    </subcellularLocation>
</comment>
<feature type="domain" description="Cation/H(+) antiporter central" evidence="12">
    <location>
        <begin position="503"/>
        <end position="631"/>
    </location>
</feature>
<evidence type="ECO:0000256" key="4">
    <source>
        <dbReference type="ARBA" id="ARBA00022692"/>
    </source>
</evidence>
<dbReference type="GO" id="GO:0012505">
    <property type="term" value="C:endomembrane system"/>
    <property type="evidence" value="ECO:0007669"/>
    <property type="project" value="TreeGrafter"/>
</dbReference>
<keyword evidence="2" id="KW-0813">Transport</keyword>
<keyword evidence="6 10" id="KW-1133">Transmembrane helix</keyword>
<dbReference type="InterPro" id="IPR057291">
    <property type="entry name" value="CHX17_2nd"/>
</dbReference>
<dbReference type="Pfam" id="PF00999">
    <property type="entry name" value="Na_H_Exchanger"/>
    <property type="match status" value="1"/>
</dbReference>
<keyword evidence="3" id="KW-0633">Potassium transport</keyword>
<feature type="transmembrane region" description="Helical" evidence="10">
    <location>
        <begin position="421"/>
        <end position="441"/>
    </location>
</feature>
<organism evidence="14 15">
    <name type="scientific">Striga asiatica</name>
    <name type="common">Asiatic witchweed</name>
    <name type="synonym">Buchnera asiatica</name>
    <dbReference type="NCBI Taxonomy" id="4170"/>
    <lineage>
        <taxon>Eukaryota</taxon>
        <taxon>Viridiplantae</taxon>
        <taxon>Streptophyta</taxon>
        <taxon>Embryophyta</taxon>
        <taxon>Tracheophyta</taxon>
        <taxon>Spermatophyta</taxon>
        <taxon>Magnoliopsida</taxon>
        <taxon>eudicotyledons</taxon>
        <taxon>Gunneridae</taxon>
        <taxon>Pentapetalae</taxon>
        <taxon>asterids</taxon>
        <taxon>lamiids</taxon>
        <taxon>Lamiales</taxon>
        <taxon>Orobanchaceae</taxon>
        <taxon>Buchnereae</taxon>
        <taxon>Striga</taxon>
    </lineage>
</organism>
<dbReference type="OrthoDB" id="1868135at2759"/>
<keyword evidence="15" id="KW-1185">Reference proteome</keyword>
<keyword evidence="4 10" id="KW-0812">Transmembrane</keyword>
<feature type="transmembrane region" description="Helical" evidence="10">
    <location>
        <begin position="211"/>
        <end position="232"/>
    </location>
</feature>
<dbReference type="GO" id="GO:1902600">
    <property type="term" value="P:proton transmembrane transport"/>
    <property type="evidence" value="ECO:0007669"/>
    <property type="project" value="InterPro"/>
</dbReference>
<dbReference type="GO" id="GO:0006885">
    <property type="term" value="P:regulation of pH"/>
    <property type="evidence" value="ECO:0007669"/>
    <property type="project" value="TreeGrafter"/>
</dbReference>
<feature type="transmembrane region" description="Helical" evidence="10">
    <location>
        <begin position="145"/>
        <end position="166"/>
    </location>
</feature>